<comment type="caution">
    <text evidence="1">The sequence shown here is derived from an EMBL/GenBank/DDBJ whole genome shotgun (WGS) entry which is preliminary data.</text>
</comment>
<protein>
    <submittedName>
        <fullName evidence="1">Uncharacterized protein</fullName>
    </submittedName>
</protein>
<evidence type="ECO:0000313" key="2">
    <source>
        <dbReference type="Proteomes" id="UP000693946"/>
    </source>
</evidence>
<accession>A0AAV6SRX0</accession>
<dbReference type="Proteomes" id="UP000693946">
    <property type="component" value="Linkage Group LG11"/>
</dbReference>
<evidence type="ECO:0000313" key="1">
    <source>
        <dbReference type="EMBL" id="KAG7519914.1"/>
    </source>
</evidence>
<sequence length="54" mass="6495">MNPVMGTHSMTKHNNGLRKMLEEELHCSRAVKYPLCMMVKRNRADERQWSVHRR</sequence>
<proteinExistence type="predicted"/>
<keyword evidence="2" id="KW-1185">Reference proteome</keyword>
<dbReference type="EMBL" id="JAGKHQ010000003">
    <property type="protein sequence ID" value="KAG7519914.1"/>
    <property type="molecule type" value="Genomic_DNA"/>
</dbReference>
<name>A0AAV6SRX0_SOLSE</name>
<dbReference type="AlphaFoldDB" id="A0AAV6SRX0"/>
<organism evidence="1 2">
    <name type="scientific">Solea senegalensis</name>
    <name type="common">Senegalese sole</name>
    <dbReference type="NCBI Taxonomy" id="28829"/>
    <lineage>
        <taxon>Eukaryota</taxon>
        <taxon>Metazoa</taxon>
        <taxon>Chordata</taxon>
        <taxon>Craniata</taxon>
        <taxon>Vertebrata</taxon>
        <taxon>Euteleostomi</taxon>
        <taxon>Actinopterygii</taxon>
        <taxon>Neopterygii</taxon>
        <taxon>Teleostei</taxon>
        <taxon>Neoteleostei</taxon>
        <taxon>Acanthomorphata</taxon>
        <taxon>Carangaria</taxon>
        <taxon>Pleuronectiformes</taxon>
        <taxon>Pleuronectoidei</taxon>
        <taxon>Soleidae</taxon>
        <taxon>Solea</taxon>
    </lineage>
</organism>
<gene>
    <name evidence="1" type="ORF">JOB18_018369</name>
</gene>
<reference evidence="1 2" key="1">
    <citation type="journal article" date="2021" name="Sci. Rep.">
        <title>Chromosome anchoring in Senegalese sole (Solea senegalensis) reveals sex-associated markers and genome rearrangements in flatfish.</title>
        <authorList>
            <person name="Guerrero-Cozar I."/>
            <person name="Gomez-Garrido J."/>
            <person name="Berbel C."/>
            <person name="Martinez-Blanch J.F."/>
            <person name="Alioto T."/>
            <person name="Claros M.G."/>
            <person name="Gagnaire P.A."/>
            <person name="Manchado M."/>
        </authorList>
    </citation>
    <scope>NUCLEOTIDE SEQUENCE [LARGE SCALE GENOMIC DNA]</scope>
    <source>
        <strain evidence="1">Sse05_10M</strain>
    </source>
</reference>